<feature type="compositionally biased region" description="Basic and acidic residues" evidence="1">
    <location>
        <begin position="34"/>
        <end position="59"/>
    </location>
</feature>
<evidence type="ECO:0000313" key="3">
    <source>
        <dbReference type="EMBL" id="MDR7071299.1"/>
    </source>
</evidence>
<dbReference type="Proteomes" id="UP001258181">
    <property type="component" value="Unassembled WGS sequence"/>
</dbReference>
<evidence type="ECO:0000256" key="1">
    <source>
        <dbReference type="SAM" id="MobiDB-lite"/>
    </source>
</evidence>
<dbReference type="PROSITE" id="PS51257">
    <property type="entry name" value="PROKAR_LIPOPROTEIN"/>
    <property type="match status" value="1"/>
</dbReference>
<dbReference type="InterPro" id="IPR038144">
    <property type="entry name" value="IPI"/>
</dbReference>
<feature type="region of interest" description="Disordered" evidence="1">
    <location>
        <begin position="27"/>
        <end position="63"/>
    </location>
</feature>
<feature type="domain" description="Intracellular proteinase inhibitor BsuPI" evidence="2">
    <location>
        <begin position="74"/>
        <end position="166"/>
    </location>
</feature>
<evidence type="ECO:0000313" key="4">
    <source>
        <dbReference type="Proteomes" id="UP001258181"/>
    </source>
</evidence>
<sequence length="183" mass="21001">MLKRTNLLHGILLAVCITIAISGCGMKNSSNQSEGREEPVMGDGKKSENHKSEEQKRPEQQQNGIAAGQIESALKLQETQNAKGILFRYTLKNQTEKEKQFQFSTSQKFDYVIKDSSGKVVYQYSKNHMFMQVLSSLRLKQGDTFKQDLLVKDLKPGSYELEVWLTPKGETEDYRQKITFKWQ</sequence>
<name>A0ABU1TVR1_9BACL</name>
<organism evidence="3 4">
    <name type="scientific">Fictibacillus barbaricus</name>
    <dbReference type="NCBI Taxonomy" id="182136"/>
    <lineage>
        <taxon>Bacteria</taxon>
        <taxon>Bacillati</taxon>
        <taxon>Bacillota</taxon>
        <taxon>Bacilli</taxon>
        <taxon>Bacillales</taxon>
        <taxon>Fictibacillaceae</taxon>
        <taxon>Fictibacillus</taxon>
    </lineage>
</organism>
<dbReference type="Pfam" id="PF12690">
    <property type="entry name" value="BsuPI"/>
    <property type="match status" value="1"/>
</dbReference>
<evidence type="ECO:0000259" key="2">
    <source>
        <dbReference type="Pfam" id="PF12690"/>
    </source>
</evidence>
<comment type="caution">
    <text evidence="3">The sequence shown here is derived from an EMBL/GenBank/DDBJ whole genome shotgun (WGS) entry which is preliminary data.</text>
</comment>
<dbReference type="EMBL" id="JAVDWA010000001">
    <property type="protein sequence ID" value="MDR7071299.1"/>
    <property type="molecule type" value="Genomic_DNA"/>
</dbReference>
<dbReference type="InterPro" id="IPR020481">
    <property type="entry name" value="Intracell_prot_inh_BsuPI"/>
</dbReference>
<keyword evidence="4" id="KW-1185">Reference proteome</keyword>
<proteinExistence type="predicted"/>
<dbReference type="RefSeq" id="WP_310255798.1">
    <property type="nucleotide sequence ID" value="NZ_JAVDWA010000001.1"/>
</dbReference>
<accession>A0ABU1TVR1</accession>
<dbReference type="Gene3D" id="2.60.40.2360">
    <property type="entry name" value="Intracellular proteinase inhibitor BsuPI"/>
    <property type="match status" value="1"/>
</dbReference>
<gene>
    <name evidence="3" type="ORF">J2X07_000274</name>
</gene>
<reference evidence="3 4" key="1">
    <citation type="submission" date="2023-07" db="EMBL/GenBank/DDBJ databases">
        <title>Sorghum-associated microbial communities from plants grown in Nebraska, USA.</title>
        <authorList>
            <person name="Schachtman D."/>
        </authorList>
    </citation>
    <scope>NUCLEOTIDE SEQUENCE [LARGE SCALE GENOMIC DNA]</scope>
    <source>
        <strain evidence="3 4">BE211</strain>
    </source>
</reference>
<protein>
    <recommendedName>
        <fullName evidence="2">Intracellular proteinase inhibitor BsuPI domain-containing protein</fullName>
    </recommendedName>
</protein>